<dbReference type="Proteomes" id="UP000008698">
    <property type="component" value="Unassembled WGS sequence"/>
</dbReference>
<name>C9SUM4_VERA1</name>
<feature type="compositionally biased region" description="Low complexity" evidence="1">
    <location>
        <begin position="30"/>
        <end position="49"/>
    </location>
</feature>
<gene>
    <name evidence="2" type="ORF">VDBG_08244</name>
</gene>
<accession>C9SUM4</accession>
<dbReference type="GeneID" id="9529245"/>
<protein>
    <submittedName>
        <fullName evidence="2">Uncharacterized protein</fullName>
    </submittedName>
</protein>
<evidence type="ECO:0000313" key="2">
    <source>
        <dbReference type="EMBL" id="EEY22134.1"/>
    </source>
</evidence>
<reference evidence="3" key="1">
    <citation type="journal article" date="2011" name="PLoS Pathog.">
        <title>Comparative genomics yields insights into niche adaptation of plant vascular wilt pathogens.</title>
        <authorList>
            <person name="Klosterman S.J."/>
            <person name="Subbarao K.V."/>
            <person name="Kang S."/>
            <person name="Veronese P."/>
            <person name="Gold S.E."/>
            <person name="Thomma B.P.H.J."/>
            <person name="Chen Z."/>
            <person name="Henrissat B."/>
            <person name="Lee Y.-H."/>
            <person name="Park J."/>
            <person name="Garcia-Pedrajas M.D."/>
            <person name="Barbara D.J."/>
            <person name="Anchieta A."/>
            <person name="de Jonge R."/>
            <person name="Santhanam P."/>
            <person name="Maruthachalam K."/>
            <person name="Atallah Z."/>
            <person name="Amyotte S.G."/>
            <person name="Paz Z."/>
            <person name="Inderbitzin P."/>
            <person name="Hayes R.J."/>
            <person name="Heiman D.I."/>
            <person name="Young S."/>
            <person name="Zeng Q."/>
            <person name="Engels R."/>
            <person name="Galagan J."/>
            <person name="Cuomo C.A."/>
            <person name="Dobinson K.F."/>
            <person name="Ma L.-J."/>
        </authorList>
    </citation>
    <scope>NUCLEOTIDE SEQUENCE [LARGE SCALE GENOMIC DNA]</scope>
    <source>
        <strain evidence="3">VaMs.102 / ATCC MYA-4576 / FGSC 10136</strain>
    </source>
</reference>
<dbReference type="EMBL" id="DS985225">
    <property type="protein sequence ID" value="EEY22134.1"/>
    <property type="molecule type" value="Genomic_DNA"/>
</dbReference>
<proteinExistence type="predicted"/>
<dbReference type="AlphaFoldDB" id="C9SUM4"/>
<keyword evidence="3" id="KW-1185">Reference proteome</keyword>
<evidence type="ECO:0000313" key="3">
    <source>
        <dbReference type="Proteomes" id="UP000008698"/>
    </source>
</evidence>
<dbReference type="RefSeq" id="XP_003001199.1">
    <property type="nucleotide sequence ID" value="XM_003001153.1"/>
</dbReference>
<dbReference type="HOGENOM" id="CLU_3144058_0_0_1"/>
<sequence>MQLSDFPACALFEQQIVDDTIRVRYHGPRRAAGARPSAAAPASERAADA</sequence>
<dbReference type="KEGG" id="val:VDBG_08244"/>
<feature type="region of interest" description="Disordered" evidence="1">
    <location>
        <begin position="28"/>
        <end position="49"/>
    </location>
</feature>
<evidence type="ECO:0000256" key="1">
    <source>
        <dbReference type="SAM" id="MobiDB-lite"/>
    </source>
</evidence>
<organism evidence="3">
    <name type="scientific">Verticillium alfalfae (strain VaMs.102 / ATCC MYA-4576 / FGSC 10136)</name>
    <name type="common">Verticillium wilt of alfalfa</name>
    <name type="synonym">Verticillium albo-atrum</name>
    <dbReference type="NCBI Taxonomy" id="526221"/>
    <lineage>
        <taxon>Eukaryota</taxon>
        <taxon>Fungi</taxon>
        <taxon>Dikarya</taxon>
        <taxon>Ascomycota</taxon>
        <taxon>Pezizomycotina</taxon>
        <taxon>Sordariomycetes</taxon>
        <taxon>Hypocreomycetidae</taxon>
        <taxon>Glomerellales</taxon>
        <taxon>Plectosphaerellaceae</taxon>
        <taxon>Verticillium</taxon>
    </lineage>
</organism>